<dbReference type="Proteomes" id="UP000028839">
    <property type="component" value="Unassembled WGS sequence"/>
</dbReference>
<gene>
    <name evidence="2" type="ORF">IB75_02965</name>
</gene>
<evidence type="ECO:0000313" key="3">
    <source>
        <dbReference type="Proteomes" id="UP000028839"/>
    </source>
</evidence>
<evidence type="ECO:0000256" key="1">
    <source>
        <dbReference type="SAM" id="MobiDB-lite"/>
    </source>
</evidence>
<dbReference type="HOGENOM" id="CLU_047115_0_0_6"/>
<sequence>MKRPDYLSSGELGRLIPVATKPELRNTCVTSAMLMAVEEFAEALLGALGAPTGKRAKTHVWLEPVFKSSKNDNKDRPDALIIVNNGRREWRALMEAKAKGADLDADQIECYLDIAKVQGVDAVVTISNQFVATPTQSPCDINRQKLKKVALFHWSWSFLQTEAKIQLSKSAVSDPDQAYMLEEYVRYLEHDSSGVSEFEQMGKEWVEACKLYFAKSKLDKKSPMGAAVVSDWDELMRCTALLMSRNLETNVTTVLSAKERKDPNGRSESMQSSFVSSGELKSRLEIPDAASPISVEADLTRRSVTVSMTVDAPRDKKRAPATVTWLLRQLVKTEDGSIMLVAKWPGRTQDTCAELVKVREDVDALVGDRKGQLPRTFEIRAVSDLGGKFTQRRNFVPELVSCVTRFYEAVGQYVVPWQAPPPKPKKPVQVEESSEESTGPEAGEISAQQIAPGAFEASAI</sequence>
<comment type="caution">
    <text evidence="2">The sequence shown here is derived from an EMBL/GenBank/DDBJ whole genome shotgun (WGS) entry which is preliminary data.</text>
</comment>
<evidence type="ECO:0008006" key="4">
    <source>
        <dbReference type="Google" id="ProtNLM"/>
    </source>
</evidence>
<evidence type="ECO:0000313" key="2">
    <source>
        <dbReference type="EMBL" id="KFI20492.1"/>
    </source>
</evidence>
<dbReference type="OrthoDB" id="56224at2"/>
<feature type="region of interest" description="Disordered" evidence="1">
    <location>
        <begin position="418"/>
        <end position="460"/>
    </location>
</feature>
<organism evidence="2 3">
    <name type="scientific">Nitrosococcus oceani C-27</name>
    <dbReference type="NCBI Taxonomy" id="314279"/>
    <lineage>
        <taxon>Bacteria</taxon>
        <taxon>Pseudomonadati</taxon>
        <taxon>Pseudomonadota</taxon>
        <taxon>Gammaproteobacteria</taxon>
        <taxon>Chromatiales</taxon>
        <taxon>Chromatiaceae</taxon>
        <taxon>Nitrosococcus</taxon>
    </lineage>
</organism>
<accession>A0A0E2ZPZ2</accession>
<reference evidence="2 3" key="1">
    <citation type="submission" date="2014-07" db="EMBL/GenBank/DDBJ databases">
        <title>Comparative analysis of Nitrosococcus oceani genome inventories of strains from Pacific and Atlantic gyres.</title>
        <authorList>
            <person name="Lim C.K."/>
            <person name="Wang L."/>
            <person name="Sayavedra-Soto L.A."/>
            <person name="Klotz M.G."/>
        </authorList>
    </citation>
    <scope>NUCLEOTIDE SEQUENCE [LARGE SCALE GENOMIC DNA]</scope>
    <source>
        <strain evidence="2 3">C-27</strain>
    </source>
</reference>
<proteinExistence type="predicted"/>
<feature type="non-terminal residue" evidence="2">
    <location>
        <position position="460"/>
    </location>
</feature>
<name>A0A0E2ZPZ2_9GAMM</name>
<dbReference type="EMBL" id="JPGN01000019">
    <property type="protein sequence ID" value="KFI20492.1"/>
    <property type="molecule type" value="Genomic_DNA"/>
</dbReference>
<dbReference type="AlphaFoldDB" id="A0A0E2ZPZ2"/>
<protein>
    <recommendedName>
        <fullName evidence="4">Stress response protein</fullName>
    </recommendedName>
</protein>